<reference evidence="1 3" key="1">
    <citation type="submission" date="2016-08" db="EMBL/GenBank/DDBJ databases">
        <title>Moorella thermoacetica DSM 103132.</title>
        <authorList>
            <person name="Jendresen C.B."/>
            <person name="Redl S.M."/>
            <person name="Jensen T.O."/>
            <person name="Nielsen A.T."/>
        </authorList>
    </citation>
    <scope>NUCLEOTIDE SEQUENCE [LARGE SCALE GENOMIC DNA]</scope>
    <source>
        <strain evidence="1 3">DSM 103132</strain>
    </source>
</reference>
<evidence type="ECO:0000313" key="3">
    <source>
        <dbReference type="Proteomes" id="UP000094598"/>
    </source>
</evidence>
<evidence type="ECO:0000313" key="2">
    <source>
        <dbReference type="EMBL" id="TYL14605.1"/>
    </source>
</evidence>
<dbReference type="Proteomes" id="UP000322283">
    <property type="component" value="Unassembled WGS sequence"/>
</dbReference>
<gene>
    <name evidence="1" type="ORF">Maut_01761</name>
    <name evidence="2" type="ORF">MTAT_08400</name>
</gene>
<name>A0AAC9HI86_NEOTH</name>
<organism evidence="1 3">
    <name type="scientific">Neomoorella thermoacetica</name>
    <name type="common">Clostridium thermoaceticum</name>
    <dbReference type="NCBI Taxonomy" id="1525"/>
    <lineage>
        <taxon>Bacteria</taxon>
        <taxon>Bacillati</taxon>
        <taxon>Bacillota</taxon>
        <taxon>Clostridia</taxon>
        <taxon>Neomoorellales</taxon>
        <taxon>Neomoorellaceae</taxon>
        <taxon>Neomoorella</taxon>
    </lineage>
</organism>
<dbReference type="EMBL" id="CP017019">
    <property type="protein sequence ID" value="AOQ24198.1"/>
    <property type="molecule type" value="Genomic_DNA"/>
</dbReference>
<protein>
    <submittedName>
        <fullName evidence="1">Uncharacterized protein</fullName>
    </submittedName>
</protein>
<sequence length="46" mass="4892">MPAANRFTATNTAVEAQKTVPGGVDICSQDKRQRVEAGPASTIKKF</sequence>
<dbReference type="RefSeq" id="WP_155768205.1">
    <property type="nucleotide sequence ID" value="NZ_CP017019.1"/>
</dbReference>
<accession>A0AAC9HI86</accession>
<evidence type="ECO:0000313" key="1">
    <source>
        <dbReference type="EMBL" id="AOQ24198.1"/>
    </source>
</evidence>
<reference evidence="2 4" key="2">
    <citation type="submission" date="2019-05" db="EMBL/GenBank/DDBJ databases">
        <title>Genome sequence of Moorella thermoacetica ATCC 33924.</title>
        <authorList>
            <person name="Poehlein A."/>
            <person name="Bengelsdorf F.R."/>
            <person name="Duerre P."/>
            <person name="Daniel R."/>
        </authorList>
    </citation>
    <scope>NUCLEOTIDE SEQUENCE [LARGE SCALE GENOMIC DNA]</scope>
    <source>
        <strain evidence="2 4">ATCC 33924</strain>
    </source>
</reference>
<dbReference type="AlphaFoldDB" id="A0AAC9HI86"/>
<evidence type="ECO:0000313" key="4">
    <source>
        <dbReference type="Proteomes" id="UP000322283"/>
    </source>
</evidence>
<dbReference type="EMBL" id="VCDX01000002">
    <property type="protein sequence ID" value="TYL14605.1"/>
    <property type="molecule type" value="Genomic_DNA"/>
</dbReference>
<dbReference type="Proteomes" id="UP000094598">
    <property type="component" value="Chromosome"/>
</dbReference>
<proteinExistence type="predicted"/>
<keyword evidence="4" id="KW-1185">Reference proteome</keyword>